<keyword evidence="1" id="KW-1133">Transmembrane helix</keyword>
<feature type="transmembrane region" description="Helical" evidence="1">
    <location>
        <begin position="43"/>
        <end position="62"/>
    </location>
</feature>
<accession>A0ABV3HBJ1</accession>
<keyword evidence="3" id="KW-1185">Reference proteome</keyword>
<proteinExistence type="predicted"/>
<keyword evidence="1" id="KW-0812">Transmembrane</keyword>
<keyword evidence="1" id="KW-0472">Membrane</keyword>
<feature type="transmembrane region" description="Helical" evidence="1">
    <location>
        <begin position="74"/>
        <end position="98"/>
    </location>
</feature>
<dbReference type="EMBL" id="JBFARM010000009">
    <property type="protein sequence ID" value="MEV4289724.1"/>
    <property type="molecule type" value="Genomic_DNA"/>
</dbReference>
<protein>
    <submittedName>
        <fullName evidence="2">Uncharacterized protein</fullName>
    </submittedName>
</protein>
<evidence type="ECO:0000313" key="3">
    <source>
        <dbReference type="Proteomes" id="UP001552427"/>
    </source>
</evidence>
<comment type="caution">
    <text evidence="2">The sequence shown here is derived from an EMBL/GenBank/DDBJ whole genome shotgun (WGS) entry which is preliminary data.</text>
</comment>
<evidence type="ECO:0000313" key="2">
    <source>
        <dbReference type="EMBL" id="MEV4289724.1"/>
    </source>
</evidence>
<evidence type="ECO:0000256" key="1">
    <source>
        <dbReference type="SAM" id="Phobius"/>
    </source>
</evidence>
<dbReference type="RefSeq" id="WP_364456160.1">
    <property type="nucleotide sequence ID" value="NZ_JBFARM010000009.1"/>
</dbReference>
<dbReference type="Proteomes" id="UP001552427">
    <property type="component" value="Unassembled WGS sequence"/>
</dbReference>
<gene>
    <name evidence="2" type="ORF">AB0K40_29830</name>
</gene>
<sequence>MSRGLRHLLGAVAGLAALAPVYYLTEAGARELRAGTVAAGPSPAGLGCLLAVAAIVAMLAAWPPAALACGLPLAAAGTLFALDATGAIAAAATLPYAGGLPWARPGAAPWAEAAEPPGTLAGITGLYALIGVVLVLSALLPRGRRSILGP</sequence>
<organism evidence="2 3">
    <name type="scientific">Nonomuraea bangladeshensis</name>
    <dbReference type="NCBI Taxonomy" id="404385"/>
    <lineage>
        <taxon>Bacteria</taxon>
        <taxon>Bacillati</taxon>
        <taxon>Actinomycetota</taxon>
        <taxon>Actinomycetes</taxon>
        <taxon>Streptosporangiales</taxon>
        <taxon>Streptosporangiaceae</taxon>
        <taxon>Nonomuraea</taxon>
    </lineage>
</organism>
<reference evidence="2 3" key="1">
    <citation type="submission" date="2024-06" db="EMBL/GenBank/DDBJ databases">
        <title>The Natural Products Discovery Center: Release of the First 8490 Sequenced Strains for Exploring Actinobacteria Biosynthetic Diversity.</title>
        <authorList>
            <person name="Kalkreuter E."/>
            <person name="Kautsar S.A."/>
            <person name="Yang D."/>
            <person name="Bader C.D."/>
            <person name="Teijaro C.N."/>
            <person name="Fluegel L."/>
            <person name="Davis C.M."/>
            <person name="Simpson J.R."/>
            <person name="Lauterbach L."/>
            <person name="Steele A.D."/>
            <person name="Gui C."/>
            <person name="Meng S."/>
            <person name="Li G."/>
            <person name="Viehrig K."/>
            <person name="Ye F."/>
            <person name="Su P."/>
            <person name="Kiefer A.F."/>
            <person name="Nichols A."/>
            <person name="Cepeda A.J."/>
            <person name="Yan W."/>
            <person name="Fan B."/>
            <person name="Jiang Y."/>
            <person name="Adhikari A."/>
            <person name="Zheng C.-J."/>
            <person name="Schuster L."/>
            <person name="Cowan T.M."/>
            <person name="Smanski M.J."/>
            <person name="Chevrette M.G."/>
            <person name="De Carvalho L.P.S."/>
            <person name="Shen B."/>
        </authorList>
    </citation>
    <scope>NUCLEOTIDE SEQUENCE [LARGE SCALE GENOMIC DNA]</scope>
    <source>
        <strain evidence="2 3">NPDC049574</strain>
    </source>
</reference>
<name>A0ABV3HBJ1_9ACTN</name>
<feature type="transmembrane region" description="Helical" evidence="1">
    <location>
        <begin position="118"/>
        <end position="140"/>
    </location>
</feature>